<evidence type="ECO:0000313" key="4">
    <source>
        <dbReference type="RefSeq" id="XP_023003977.1"/>
    </source>
</evidence>
<dbReference type="PROSITE" id="PS51375">
    <property type="entry name" value="PPR"/>
    <property type="match status" value="1"/>
</dbReference>
<dbReference type="InterPro" id="IPR011990">
    <property type="entry name" value="TPR-like_helical_dom_sf"/>
</dbReference>
<dbReference type="AlphaFoldDB" id="A0A6J1KP43"/>
<gene>
    <name evidence="4" type="primary">LOC111497428</name>
</gene>
<proteinExistence type="predicted"/>
<dbReference type="Pfam" id="PF20431">
    <property type="entry name" value="E_motif"/>
    <property type="match status" value="1"/>
</dbReference>
<dbReference type="OrthoDB" id="185373at2759"/>
<name>A0A6J1KP43_CUCMA</name>
<keyword evidence="3" id="KW-1185">Reference proteome</keyword>
<accession>A0A6J1KP43</accession>
<evidence type="ECO:0000256" key="2">
    <source>
        <dbReference type="PROSITE-ProRule" id="PRU00708"/>
    </source>
</evidence>
<reference evidence="4" key="1">
    <citation type="submission" date="2025-08" db="UniProtKB">
        <authorList>
            <consortium name="RefSeq"/>
        </authorList>
    </citation>
    <scope>IDENTIFICATION</scope>
    <source>
        <tissue evidence="4">Young leaves</tissue>
    </source>
</reference>
<dbReference type="GO" id="GO:0009451">
    <property type="term" value="P:RNA modification"/>
    <property type="evidence" value="ECO:0007669"/>
    <property type="project" value="InterPro"/>
</dbReference>
<dbReference type="InterPro" id="IPR046848">
    <property type="entry name" value="E_motif"/>
</dbReference>
<dbReference type="GeneID" id="111497428"/>
<dbReference type="KEGG" id="cmax:111497428"/>
<dbReference type="InterPro" id="IPR046960">
    <property type="entry name" value="PPR_At4g14850-like_plant"/>
</dbReference>
<dbReference type="NCBIfam" id="TIGR00756">
    <property type="entry name" value="PPR"/>
    <property type="match status" value="1"/>
</dbReference>
<dbReference type="PANTHER" id="PTHR47926:SF346">
    <property type="entry name" value="PENTATRICOPEPTIDE REPEAT-CONTAINING PROTEIN"/>
    <property type="match status" value="1"/>
</dbReference>
<dbReference type="GO" id="GO:0003723">
    <property type="term" value="F:RNA binding"/>
    <property type="evidence" value="ECO:0007669"/>
    <property type="project" value="InterPro"/>
</dbReference>
<organism evidence="3 4">
    <name type="scientific">Cucurbita maxima</name>
    <name type="common">Pumpkin</name>
    <name type="synonym">Winter squash</name>
    <dbReference type="NCBI Taxonomy" id="3661"/>
    <lineage>
        <taxon>Eukaryota</taxon>
        <taxon>Viridiplantae</taxon>
        <taxon>Streptophyta</taxon>
        <taxon>Embryophyta</taxon>
        <taxon>Tracheophyta</taxon>
        <taxon>Spermatophyta</taxon>
        <taxon>Magnoliopsida</taxon>
        <taxon>eudicotyledons</taxon>
        <taxon>Gunneridae</taxon>
        <taxon>Pentapetalae</taxon>
        <taxon>rosids</taxon>
        <taxon>fabids</taxon>
        <taxon>Cucurbitales</taxon>
        <taxon>Cucurbitaceae</taxon>
        <taxon>Cucurbiteae</taxon>
        <taxon>Cucurbita</taxon>
    </lineage>
</organism>
<evidence type="ECO:0000313" key="3">
    <source>
        <dbReference type="Proteomes" id="UP000504608"/>
    </source>
</evidence>
<dbReference type="InterPro" id="IPR002885">
    <property type="entry name" value="PPR_rpt"/>
</dbReference>
<dbReference type="Gene3D" id="1.25.40.10">
    <property type="entry name" value="Tetratricopeptide repeat domain"/>
    <property type="match status" value="1"/>
</dbReference>
<dbReference type="Proteomes" id="UP000504608">
    <property type="component" value="Unplaced"/>
</dbReference>
<dbReference type="RefSeq" id="XP_023003977.1">
    <property type="nucleotide sequence ID" value="XM_023148209.1"/>
</dbReference>
<evidence type="ECO:0000256" key="1">
    <source>
        <dbReference type="ARBA" id="ARBA00022737"/>
    </source>
</evidence>
<dbReference type="Pfam" id="PF01535">
    <property type="entry name" value="PPR"/>
    <property type="match status" value="2"/>
</dbReference>
<feature type="repeat" description="PPR" evidence="2">
    <location>
        <begin position="1"/>
        <end position="34"/>
    </location>
</feature>
<sequence>MIVLNAVIDAYSKCGELDTSYSIFSQMQERNVVTWTSMVVAYSQTSMLDDVFRVLSCMPEKDVHTWTALINSFVSNKFLGACVDLGLIAKGKTIHGLIIRRNSGLNFSKENDRCRDKTESAFLDVLSACSHTGLSSKGLYIPELMEKCCGHIMDQNMSWGAVLGSSRMHENLDLAMRAAETLIDMEPDNAGRYIMLSNVFAANRWMNAHSVRKLMLERGFKKGVAYDCIEIRNTRHKFVARDTSHRHMEISSMKYDWDFHSVALHTILMTDHYFNFCNPIVFA</sequence>
<dbReference type="PANTHER" id="PTHR47926">
    <property type="entry name" value="PENTATRICOPEPTIDE REPEAT-CONTAINING PROTEIN"/>
    <property type="match status" value="1"/>
</dbReference>
<protein>
    <submittedName>
        <fullName evidence="4">Pentatricopeptide repeat-containing protein At2g29760, chloroplastic-like</fullName>
    </submittedName>
</protein>
<keyword evidence="1" id="KW-0677">Repeat</keyword>